<dbReference type="EMBL" id="BSXU01002715">
    <property type="protein sequence ID" value="GMG39174.1"/>
    <property type="molecule type" value="Genomic_DNA"/>
</dbReference>
<keyword evidence="8 13" id="KW-1133">Transmembrane helix</keyword>
<dbReference type="Proteomes" id="UP001165063">
    <property type="component" value="Unassembled WGS sequence"/>
</dbReference>
<dbReference type="PANTHER" id="PTHR23071">
    <property type="entry name" value="PHOSPHATIDYLINOSITOL GLYCAN"/>
    <property type="match status" value="1"/>
</dbReference>
<dbReference type="GO" id="GO:0051377">
    <property type="term" value="F:mannose-ethanolamine phosphotransferase activity"/>
    <property type="evidence" value="ECO:0007669"/>
    <property type="project" value="InterPro"/>
</dbReference>
<sequence>MMLAESMRAIMILTALQSKISSGKRKKKKSQCPMYKFHLVFVTNPPVVQRNFRINELYNNIVAKMSLVLRFEQQRSNYVWEQALLIQGLKDALSTQPIEMQWQQIIEKSQLAKVIATTYHQILLSDIVNVDINGRMRTFQIPLMTEFVSLPPRQVEVLPGSTLSSVSPFTAVSDDSEIQHEKEEMMVHFALLLLDDTETIVKDIGAEKDSLIDSFIRVIKPTESLTQLSAMSELDINEVRSFAKHLIFWRRAKAVLPVSYRNTYIVSPLAPMQNIYQDSMIFKQTFFAMPPLTDLLSHLSSVHSRPKALKYIIPSKDHRGLYVDAIAWLLKYGYVCQLHSFFWVKITKEVKIKVAEQLEIESKKRKHKRQEQQQQQQLGGHNRDSSREIDPDLAQFLTNSENENDSNEEAMYGSSSESESELNNSKNKHVRNTDNTMRHSHRGDSKNLSSRSNTNPNILNHGLSMSMGSTAAARSNSSVTATGGQTKSGFANGFNNNVSGRKLAVQFEEEEEEDTILVDPESATALERKWIAACVDGKPPEVTNLFYKLLKYMNGKWALDMFLLKEGVSRHDIKKMIEAMGEHIVVGKHCTDKISLQDHSTNSVPLIKTDSFYRQLIQTTLYNHRLDTTYKMKMNPKIPTNIQLTPQQQIQQQMLLRANDRYQYRIKKLMNAHTLYVAVLFMFGVLQFIGLAFFTRGFLLSRQVLSDQATCLSQQGSEQCFQPQHFNKTLMLVIDALRFDFVIPVNESDQGFHTNYHNNFPVLHRLFEEQPENSLLLKFIADPPTTTSQRLKGLTTGSLPTIIDAGSNFDADTIDEDNLISQFHQHGKKVAFVGDDTWNALFGPFLHPNLTFPYDSFNVGDLHTVDNGVTEHLFPMLSGELGDWDMLIGHFLGVDHCGHRFGPEHFAMKDKLSQMNDVIERVIEELDDDTLLVLYGDHGMDPLGNHGGETQDEID</sequence>
<keyword evidence="16" id="KW-1185">Reference proteome</keyword>
<organism evidence="15 16">
    <name type="scientific">Ambrosiozyma monospora</name>
    <name type="common">Yeast</name>
    <name type="synonym">Endomycopsis monosporus</name>
    <dbReference type="NCBI Taxonomy" id="43982"/>
    <lineage>
        <taxon>Eukaryota</taxon>
        <taxon>Fungi</taxon>
        <taxon>Dikarya</taxon>
        <taxon>Ascomycota</taxon>
        <taxon>Saccharomycotina</taxon>
        <taxon>Pichiomycetes</taxon>
        <taxon>Pichiales</taxon>
        <taxon>Pichiaceae</taxon>
        <taxon>Ambrosiozyma</taxon>
    </lineage>
</organism>
<dbReference type="CDD" id="cd16023">
    <property type="entry name" value="GPI_EPT_3"/>
    <property type="match status" value="1"/>
</dbReference>
<evidence type="ECO:0000256" key="7">
    <source>
        <dbReference type="ARBA" id="ARBA00022824"/>
    </source>
</evidence>
<dbReference type="GO" id="GO:0032007">
    <property type="term" value="P:negative regulation of TOR signaling"/>
    <property type="evidence" value="ECO:0007669"/>
    <property type="project" value="InterPro"/>
</dbReference>
<evidence type="ECO:0000313" key="16">
    <source>
        <dbReference type="Proteomes" id="UP001165063"/>
    </source>
</evidence>
<keyword evidence="10" id="KW-0325">Glycoprotein</keyword>
<evidence type="ECO:0000256" key="12">
    <source>
        <dbReference type="SAM" id="MobiDB-lite"/>
    </source>
</evidence>
<accession>A0A9W7DGK4</accession>
<protein>
    <recommendedName>
        <fullName evidence="11">Nitrogen permease regulator 3</fullName>
    </recommendedName>
    <alternativeName>
        <fullName evidence="11">Required for meiotic nuclear division protein 11</fullName>
    </alternativeName>
</protein>
<evidence type="ECO:0000256" key="6">
    <source>
        <dbReference type="ARBA" id="ARBA00022692"/>
    </source>
</evidence>
<dbReference type="AlphaFoldDB" id="A0A9W7DGK4"/>
<feature type="compositionally biased region" description="Basic and acidic residues" evidence="12">
    <location>
        <begin position="381"/>
        <end position="390"/>
    </location>
</feature>
<dbReference type="GO" id="GO:0006506">
    <property type="term" value="P:GPI anchor biosynthetic process"/>
    <property type="evidence" value="ECO:0007669"/>
    <property type="project" value="UniProtKB-KW"/>
</dbReference>
<dbReference type="InterPro" id="IPR056603">
    <property type="entry name" value="HTH_NPRL3"/>
</dbReference>
<dbReference type="SUPFAM" id="SSF53649">
    <property type="entry name" value="Alkaline phosphatase-like"/>
    <property type="match status" value="1"/>
</dbReference>
<evidence type="ECO:0000259" key="14">
    <source>
        <dbReference type="Pfam" id="PF24064"/>
    </source>
</evidence>
<keyword evidence="6 13" id="KW-0812">Transmembrane</keyword>
<keyword evidence="5" id="KW-0808">Transferase</keyword>
<dbReference type="GO" id="GO:0005789">
    <property type="term" value="C:endoplasmic reticulum membrane"/>
    <property type="evidence" value="ECO:0007669"/>
    <property type="project" value="UniProtKB-SubCell"/>
</dbReference>
<comment type="caution">
    <text evidence="15">The sequence shown here is derived from an EMBL/GenBank/DDBJ whole genome shotgun (WGS) entry which is preliminary data.</text>
</comment>
<evidence type="ECO:0000256" key="1">
    <source>
        <dbReference type="ARBA" id="ARBA00004477"/>
    </source>
</evidence>
<dbReference type="Pfam" id="PF01663">
    <property type="entry name" value="Phosphodiest"/>
    <property type="match status" value="1"/>
</dbReference>
<dbReference type="InterPro" id="IPR037675">
    <property type="entry name" value="PIG-O_N"/>
</dbReference>
<evidence type="ECO:0000256" key="9">
    <source>
        <dbReference type="ARBA" id="ARBA00023136"/>
    </source>
</evidence>
<feature type="transmembrane region" description="Helical" evidence="13">
    <location>
        <begin position="675"/>
        <end position="694"/>
    </location>
</feature>
<dbReference type="GO" id="GO:0005774">
    <property type="term" value="C:vacuolar membrane"/>
    <property type="evidence" value="ECO:0007669"/>
    <property type="project" value="UniProtKB-SubCell"/>
</dbReference>
<evidence type="ECO:0000256" key="10">
    <source>
        <dbReference type="ARBA" id="ARBA00023180"/>
    </source>
</evidence>
<dbReference type="InterPro" id="IPR039524">
    <property type="entry name" value="PIGO/GPI13"/>
</dbReference>
<evidence type="ECO:0000256" key="8">
    <source>
        <dbReference type="ARBA" id="ARBA00022989"/>
    </source>
</evidence>
<evidence type="ECO:0000256" key="3">
    <source>
        <dbReference type="ARBA" id="ARBA00008695"/>
    </source>
</evidence>
<gene>
    <name evidence="15" type="ORF">Amon01_000512200</name>
</gene>
<comment type="pathway">
    <text evidence="2">Glycolipid biosynthesis; glycosylphosphatidylinositol-anchor biosynthesis.</text>
</comment>
<name>A0A9W7DGK4_AMBMO</name>
<dbReference type="InterPro" id="IPR005365">
    <property type="entry name" value="Npr3"/>
</dbReference>
<keyword evidence="9 13" id="KW-0472">Membrane</keyword>
<feature type="compositionally biased region" description="Low complexity" evidence="12">
    <location>
        <begin position="414"/>
        <end position="425"/>
    </location>
</feature>
<dbReference type="Pfam" id="PF24064">
    <property type="entry name" value="HTH_NPRL3"/>
    <property type="match status" value="1"/>
</dbReference>
<feature type="region of interest" description="Disordered" evidence="12">
    <location>
        <begin position="362"/>
        <end position="464"/>
    </location>
</feature>
<keyword evidence="11" id="KW-0732">Signal</keyword>
<comment type="similarity">
    <text evidence="3">Belongs to the PIGG/PIGN/PIGO family. PIGO subfamily.</text>
</comment>
<comment type="function">
    <text evidence="11">Mediates inactivation of the TORC1 complex in response to amino acid starvation. Required for meiotic nuclear division.</text>
</comment>
<evidence type="ECO:0000256" key="11">
    <source>
        <dbReference type="RuleBase" id="RU368069"/>
    </source>
</evidence>
<keyword evidence="11" id="KW-0469">Meiosis</keyword>
<keyword evidence="4" id="KW-0337">GPI-anchor biosynthesis</keyword>
<evidence type="ECO:0000256" key="13">
    <source>
        <dbReference type="SAM" id="Phobius"/>
    </source>
</evidence>
<dbReference type="InterPro" id="IPR002591">
    <property type="entry name" value="Phosphodiest/P_Trfase"/>
</dbReference>
<dbReference type="InterPro" id="IPR017850">
    <property type="entry name" value="Alkaline_phosphatase_core_sf"/>
</dbReference>
<evidence type="ECO:0000256" key="5">
    <source>
        <dbReference type="ARBA" id="ARBA00022679"/>
    </source>
</evidence>
<evidence type="ECO:0000256" key="2">
    <source>
        <dbReference type="ARBA" id="ARBA00004687"/>
    </source>
</evidence>
<dbReference type="Gene3D" id="3.40.720.10">
    <property type="entry name" value="Alkaline Phosphatase, subunit A"/>
    <property type="match status" value="1"/>
</dbReference>
<feature type="compositionally biased region" description="Polar residues" evidence="12">
    <location>
        <begin position="446"/>
        <end position="458"/>
    </location>
</feature>
<dbReference type="PANTHER" id="PTHR23071:SF1">
    <property type="entry name" value="GPI ETHANOLAMINE PHOSPHATE TRANSFERASE 3"/>
    <property type="match status" value="1"/>
</dbReference>
<dbReference type="Pfam" id="PF03666">
    <property type="entry name" value="NPR3"/>
    <property type="match status" value="1"/>
</dbReference>
<dbReference type="GO" id="GO:0051321">
    <property type="term" value="P:meiotic cell cycle"/>
    <property type="evidence" value="ECO:0007669"/>
    <property type="project" value="UniProtKB-UniRule"/>
</dbReference>
<comment type="subcellular location">
    <subcellularLocation>
        <location evidence="1">Endoplasmic reticulum membrane</location>
        <topology evidence="1">Multi-pass membrane protein</topology>
    </subcellularLocation>
    <subcellularLocation>
        <location evidence="11">Vacuole membrane</location>
        <topology evidence="11">Peripheral membrane protein</topology>
    </subcellularLocation>
</comment>
<comment type="similarity">
    <text evidence="11">Belongs to the NPR3 family.</text>
</comment>
<evidence type="ECO:0000256" key="4">
    <source>
        <dbReference type="ARBA" id="ARBA00022502"/>
    </source>
</evidence>
<proteinExistence type="inferred from homology"/>
<evidence type="ECO:0000313" key="15">
    <source>
        <dbReference type="EMBL" id="GMG39174.1"/>
    </source>
</evidence>
<feature type="domain" description="GATOR1 complex protein NPRL3 C-terminal HTH" evidence="14">
    <location>
        <begin position="524"/>
        <end position="585"/>
    </location>
</feature>
<dbReference type="OrthoDB" id="18648at2759"/>
<reference evidence="15" key="1">
    <citation type="submission" date="2023-04" db="EMBL/GenBank/DDBJ databases">
        <title>Ambrosiozyma monospora NBRC 1965.</title>
        <authorList>
            <person name="Ichikawa N."/>
            <person name="Sato H."/>
            <person name="Tonouchi N."/>
        </authorList>
    </citation>
    <scope>NUCLEOTIDE SEQUENCE</scope>
    <source>
        <strain evidence="15">NBRC 1965</strain>
    </source>
</reference>
<keyword evidence="7" id="KW-0256">Endoplasmic reticulum</keyword>